<organism evidence="5 6">
    <name type="scientific">Candidatus Kurthia intestinigallinarum</name>
    <dbReference type="NCBI Taxonomy" id="1562256"/>
    <lineage>
        <taxon>Bacteria</taxon>
        <taxon>Bacillati</taxon>
        <taxon>Bacillota</taxon>
        <taxon>Bacilli</taxon>
        <taxon>Bacillales</taxon>
        <taxon>Caryophanaceae</taxon>
        <taxon>Kurthia</taxon>
    </lineage>
</organism>
<keyword evidence="1" id="KW-0805">Transcription regulation</keyword>
<dbReference type="InterPro" id="IPR003313">
    <property type="entry name" value="AraC-bd"/>
</dbReference>
<evidence type="ECO:0000259" key="4">
    <source>
        <dbReference type="PROSITE" id="PS01124"/>
    </source>
</evidence>
<dbReference type="EMBL" id="JTFC01000008">
    <property type="protein sequence ID" value="RUS57992.1"/>
    <property type="molecule type" value="Genomic_DNA"/>
</dbReference>
<dbReference type="GO" id="GO:0003700">
    <property type="term" value="F:DNA-binding transcription factor activity"/>
    <property type="evidence" value="ECO:0007669"/>
    <property type="project" value="InterPro"/>
</dbReference>
<evidence type="ECO:0000256" key="1">
    <source>
        <dbReference type="ARBA" id="ARBA00023015"/>
    </source>
</evidence>
<protein>
    <recommendedName>
        <fullName evidence="4">HTH araC/xylS-type domain-containing protein</fullName>
    </recommendedName>
</protein>
<dbReference type="PROSITE" id="PS01124">
    <property type="entry name" value="HTH_ARAC_FAMILY_2"/>
    <property type="match status" value="1"/>
</dbReference>
<dbReference type="GO" id="GO:0043565">
    <property type="term" value="F:sequence-specific DNA binding"/>
    <property type="evidence" value="ECO:0007669"/>
    <property type="project" value="InterPro"/>
</dbReference>
<dbReference type="InterPro" id="IPR020449">
    <property type="entry name" value="Tscrpt_reg_AraC-type_HTH"/>
</dbReference>
<feature type="domain" description="HTH araC/xylS-type" evidence="4">
    <location>
        <begin position="165"/>
        <end position="263"/>
    </location>
</feature>
<dbReference type="AlphaFoldDB" id="A0A433RXI0"/>
<keyword evidence="3" id="KW-0804">Transcription</keyword>
<dbReference type="OrthoDB" id="247151at2"/>
<keyword evidence="2" id="KW-0238">DNA-binding</keyword>
<dbReference type="Proteomes" id="UP000288623">
    <property type="component" value="Unassembled WGS sequence"/>
</dbReference>
<dbReference type="InterPro" id="IPR018062">
    <property type="entry name" value="HTH_AraC-typ_CS"/>
</dbReference>
<dbReference type="PRINTS" id="PR00032">
    <property type="entry name" value="HTHARAC"/>
</dbReference>
<dbReference type="SUPFAM" id="SSF46689">
    <property type="entry name" value="Homeodomain-like"/>
    <property type="match status" value="2"/>
</dbReference>
<dbReference type="InterPro" id="IPR037923">
    <property type="entry name" value="HTH-like"/>
</dbReference>
<dbReference type="InterPro" id="IPR009057">
    <property type="entry name" value="Homeodomain-like_sf"/>
</dbReference>
<dbReference type="PANTHER" id="PTHR43280:SF29">
    <property type="entry name" value="ARAC-FAMILY TRANSCRIPTIONAL REGULATOR"/>
    <property type="match status" value="1"/>
</dbReference>
<dbReference type="SUPFAM" id="SSF51215">
    <property type="entry name" value="Regulatory protein AraC"/>
    <property type="match status" value="1"/>
</dbReference>
<evidence type="ECO:0000256" key="2">
    <source>
        <dbReference type="ARBA" id="ARBA00023125"/>
    </source>
</evidence>
<evidence type="ECO:0000313" key="5">
    <source>
        <dbReference type="EMBL" id="RUS57992.1"/>
    </source>
</evidence>
<dbReference type="Pfam" id="PF02311">
    <property type="entry name" value="AraC_binding"/>
    <property type="match status" value="1"/>
</dbReference>
<dbReference type="Gene3D" id="1.10.10.60">
    <property type="entry name" value="Homeodomain-like"/>
    <property type="match status" value="2"/>
</dbReference>
<dbReference type="PANTHER" id="PTHR43280">
    <property type="entry name" value="ARAC-FAMILY TRANSCRIPTIONAL REGULATOR"/>
    <property type="match status" value="1"/>
</dbReference>
<comment type="caution">
    <text evidence="5">The sequence shown here is derived from an EMBL/GenBank/DDBJ whole genome shotgun (WGS) entry which is preliminary data.</text>
</comment>
<dbReference type="PROSITE" id="PS00041">
    <property type="entry name" value="HTH_ARAC_FAMILY_1"/>
    <property type="match status" value="1"/>
</dbReference>
<evidence type="ECO:0000313" key="6">
    <source>
        <dbReference type="Proteomes" id="UP000288623"/>
    </source>
</evidence>
<keyword evidence="6" id="KW-1185">Reference proteome</keyword>
<evidence type="ECO:0000256" key="3">
    <source>
        <dbReference type="ARBA" id="ARBA00023163"/>
    </source>
</evidence>
<dbReference type="SMART" id="SM00342">
    <property type="entry name" value="HTH_ARAC"/>
    <property type="match status" value="1"/>
</dbReference>
<dbReference type="Pfam" id="PF12833">
    <property type="entry name" value="HTH_18"/>
    <property type="match status" value="1"/>
</dbReference>
<reference evidence="5 6" key="1">
    <citation type="submission" date="2014-11" db="EMBL/GenBank/DDBJ databases">
        <title>Genome sequence and analysis of novel Kurthia sp.</title>
        <authorList>
            <person name="Lawson J.N."/>
            <person name="Gonzalez J.E."/>
            <person name="Rinauldi L."/>
            <person name="Xuan Z."/>
            <person name="Firman A."/>
            <person name="Shaddox L."/>
            <person name="Trudeau A."/>
            <person name="Shah S."/>
            <person name="Reiman D."/>
        </authorList>
    </citation>
    <scope>NUCLEOTIDE SEQUENCE [LARGE SCALE GENOMIC DNA]</scope>
    <source>
        <strain evidence="5 6">3B1D</strain>
    </source>
</reference>
<name>A0A433RXI0_9BACL</name>
<sequence length="264" mass="30596">MKTEEVMSYYAHTKIEFNDMFTHRVPATINGMVHHSSTGCCSFVFPLSGQGYFTFDNVRYKLMPGMVLHINNTADIDMKPIGSEGCHYAVIYYDVEETVIAHDPFVISIDDYTTCQRAVEQMMKAFTTPGNISRVQTKAYFMQFISEMLVAHQRSKHVDREDAMSEALAFMRQYYQSGLTVTEVAERFNIERRRFAHLFERYTGINPSNYLIELRIQHAKELMRATDETIASIAEKVGYDDPFYFSRIFKKYTGKAPTAYRQCL</sequence>
<gene>
    <name evidence="5" type="ORF">QI30_02230</name>
</gene>
<accession>A0A433RXI0</accession>
<dbReference type="InterPro" id="IPR018060">
    <property type="entry name" value="HTH_AraC"/>
</dbReference>
<proteinExistence type="predicted"/>
<dbReference type="RefSeq" id="WP_158620936.1">
    <property type="nucleotide sequence ID" value="NZ_JTFC01000008.1"/>
</dbReference>